<dbReference type="AlphaFoldDB" id="A0A220UAF5"/>
<dbReference type="EMBL" id="CP022316">
    <property type="protein sequence ID" value="ASK64871.1"/>
    <property type="molecule type" value="Genomic_DNA"/>
</dbReference>
<keyword evidence="2" id="KW-0732">Signal</keyword>
<dbReference type="RefSeq" id="WP_089064119.1">
    <property type="nucleotide sequence ID" value="NZ_CP022316.1"/>
</dbReference>
<sequence length="209" mass="22671">MKFESIRRNKGFRMVRTVISQGSRRHVTAIALAAAAACVLAACASEGAPQLDEAGSTPAGSAQEANEATPEPEEEPPAEAADEHSQEETCDWDSPKISGAAEPTDAQDGELTEVLVGAWQHTHTDEGSGFEEVTNDHRFVFPAPDRMLYCQDVPGATENKENATDVVLNDTRIEWGGGEYGYTVLAWEADTMVWENPVGGGYLYLLQRR</sequence>
<accession>A0A220UAF5</accession>
<name>A0A220UAF5_9MICO</name>
<proteinExistence type="predicted"/>
<dbReference type="KEGG" id="brv:CFK39_02405"/>
<gene>
    <name evidence="3" type="ORF">CFK39_02405</name>
</gene>
<dbReference type="OrthoDB" id="5146807at2"/>
<feature type="signal peptide" evidence="2">
    <location>
        <begin position="1"/>
        <end position="44"/>
    </location>
</feature>
<dbReference type="Proteomes" id="UP000198398">
    <property type="component" value="Chromosome"/>
</dbReference>
<evidence type="ECO:0000313" key="4">
    <source>
        <dbReference type="Proteomes" id="UP000198398"/>
    </source>
</evidence>
<evidence type="ECO:0000256" key="2">
    <source>
        <dbReference type="SAM" id="SignalP"/>
    </source>
</evidence>
<evidence type="ECO:0008006" key="5">
    <source>
        <dbReference type="Google" id="ProtNLM"/>
    </source>
</evidence>
<reference evidence="4" key="1">
    <citation type="submission" date="2017-07" db="EMBL/GenBank/DDBJ databases">
        <title>Brachybacterium sp. VR2415.</title>
        <authorList>
            <person name="Tak E.J."/>
            <person name="Bae J.-W."/>
        </authorList>
    </citation>
    <scope>NUCLEOTIDE SEQUENCE [LARGE SCALE GENOMIC DNA]</scope>
    <source>
        <strain evidence="4">VR2415</strain>
    </source>
</reference>
<evidence type="ECO:0000313" key="3">
    <source>
        <dbReference type="EMBL" id="ASK64871.1"/>
    </source>
</evidence>
<protein>
    <recommendedName>
        <fullName evidence="5">Lipocalin-like domain-containing protein</fullName>
    </recommendedName>
</protein>
<feature type="chain" id="PRO_5013347394" description="Lipocalin-like domain-containing protein" evidence="2">
    <location>
        <begin position="45"/>
        <end position="209"/>
    </location>
</feature>
<feature type="region of interest" description="Disordered" evidence="1">
    <location>
        <begin position="49"/>
        <end position="106"/>
    </location>
</feature>
<evidence type="ECO:0000256" key="1">
    <source>
        <dbReference type="SAM" id="MobiDB-lite"/>
    </source>
</evidence>
<keyword evidence="4" id="KW-1185">Reference proteome</keyword>
<organism evidence="3 4">
    <name type="scientific">Brachybacterium avium</name>
    <dbReference type="NCBI Taxonomy" id="2017485"/>
    <lineage>
        <taxon>Bacteria</taxon>
        <taxon>Bacillati</taxon>
        <taxon>Actinomycetota</taxon>
        <taxon>Actinomycetes</taxon>
        <taxon>Micrococcales</taxon>
        <taxon>Dermabacteraceae</taxon>
        <taxon>Brachybacterium</taxon>
    </lineage>
</organism>